<gene>
    <name evidence="1" type="ORF">PC5_00052</name>
</gene>
<dbReference type="Proteomes" id="UP000221511">
    <property type="component" value="Segment"/>
</dbReference>
<organism evidence="1 2">
    <name type="scientific">Campylobacter phage PC5</name>
    <dbReference type="NCBI Taxonomy" id="1541690"/>
    <lineage>
        <taxon>Viruses</taxon>
        <taxon>Duplodnaviria</taxon>
        <taxon>Heunggongvirae</taxon>
        <taxon>Uroviricota</taxon>
        <taxon>Caudoviricetes</taxon>
        <taxon>Connertonviridae</taxon>
        <taxon>Fletchervirus</taxon>
        <taxon>Fletchervirus PC5</taxon>
    </lineage>
</organism>
<dbReference type="EMBL" id="KX229736">
    <property type="protein sequence ID" value="ANH51174.1"/>
    <property type="molecule type" value="Genomic_DNA"/>
</dbReference>
<protein>
    <submittedName>
        <fullName evidence="1">Putative sugar-phospahte nucleotidyltransferase</fullName>
    </submittedName>
</protein>
<name>A0A1B0XVK2_9CAUD</name>
<keyword evidence="2" id="KW-1185">Reference proteome</keyword>
<proteinExistence type="predicted"/>
<evidence type="ECO:0000313" key="2">
    <source>
        <dbReference type="Proteomes" id="UP000221511"/>
    </source>
</evidence>
<dbReference type="GO" id="GO:0008168">
    <property type="term" value="F:methyltransferase activity"/>
    <property type="evidence" value="ECO:0007669"/>
    <property type="project" value="InterPro"/>
</dbReference>
<dbReference type="PRINTS" id="PR00507">
    <property type="entry name" value="N12N6MTFRASE"/>
</dbReference>
<dbReference type="InterPro" id="IPR029063">
    <property type="entry name" value="SAM-dependent_MTases_sf"/>
</dbReference>
<dbReference type="InterPro" id="IPR002052">
    <property type="entry name" value="DNA_methylase_N6_adenine_CS"/>
</dbReference>
<dbReference type="SUPFAM" id="SSF53335">
    <property type="entry name" value="S-adenosyl-L-methionine-dependent methyltransferases"/>
    <property type="match status" value="1"/>
</dbReference>
<keyword evidence="1" id="KW-0808">Transferase</keyword>
<evidence type="ECO:0000313" key="1">
    <source>
        <dbReference type="EMBL" id="ANH51174.1"/>
    </source>
</evidence>
<dbReference type="GO" id="GO:0003676">
    <property type="term" value="F:nucleic acid binding"/>
    <property type="evidence" value="ECO:0007669"/>
    <property type="project" value="InterPro"/>
</dbReference>
<dbReference type="PROSITE" id="PS00092">
    <property type="entry name" value="N6_MTASE"/>
    <property type="match status" value="1"/>
</dbReference>
<dbReference type="GO" id="GO:0032259">
    <property type="term" value="P:methylation"/>
    <property type="evidence" value="ECO:0007669"/>
    <property type="project" value="InterPro"/>
</dbReference>
<sequence>MKSYNNTFNLKDEYYTPKILIEFLIPCLYEKNIIKILCPFDDESSNYVKVFKHYGFDIIYGHINQGKDFFSKWWLDYDFDILISNPPFSKKNEIIRLLTQENIDFMLLMNLMSINYQDFSETLRLANLQNPINFIIPNKKVSFDGNTSSFSSGYICNCIESNLFVDLPHNNSNKHYNKDI</sequence>
<accession>A0A1B0XVK2</accession>
<reference evidence="1 2" key="1">
    <citation type="submission" date="2016-05" db="EMBL/GenBank/DDBJ databases">
        <title>Campylobacter bacteriophages isolated in Slovenia.</title>
        <authorList>
            <person name="Janez N."/>
            <person name="Peterka M."/>
            <person name="Accetto T."/>
        </authorList>
    </citation>
    <scope>NUCLEOTIDE SEQUENCE [LARGE SCALE GENOMIC DNA]</scope>
</reference>